<dbReference type="RefSeq" id="WP_190788132.1">
    <property type="nucleotide sequence ID" value="NZ_JACXLC010000001.1"/>
</dbReference>
<evidence type="ECO:0000313" key="1">
    <source>
        <dbReference type="EMBL" id="MBD2842689.1"/>
    </source>
</evidence>
<comment type="caution">
    <text evidence="1">The sequence shown here is derived from an EMBL/GenBank/DDBJ whole genome shotgun (WGS) entry which is preliminary data.</text>
</comment>
<dbReference type="EMBL" id="JACXLC010000001">
    <property type="protein sequence ID" value="MBD2842689.1"/>
    <property type="molecule type" value="Genomic_DNA"/>
</dbReference>
<name>A0ABR8KW91_9SPHN</name>
<proteinExistence type="predicted"/>
<sequence>MPDSVRHSIALRLADGPVWMRSFQAVKPIVDAMVADDELGRAKPESGVGWNMIALTRRGADRYGVDCKRVVRSNSELLDELAEHIANGRGVVPAAKLTGIPETHALAIWRAHCGRIGEQAT</sequence>
<organism evidence="1 2">
    <name type="scientific">Erythrobacter rubeus</name>
    <dbReference type="NCBI Taxonomy" id="2760803"/>
    <lineage>
        <taxon>Bacteria</taxon>
        <taxon>Pseudomonadati</taxon>
        <taxon>Pseudomonadota</taxon>
        <taxon>Alphaproteobacteria</taxon>
        <taxon>Sphingomonadales</taxon>
        <taxon>Erythrobacteraceae</taxon>
        <taxon>Erythrobacter/Porphyrobacter group</taxon>
        <taxon>Erythrobacter</taxon>
    </lineage>
</organism>
<reference evidence="1 2" key="1">
    <citation type="submission" date="2020-09" db="EMBL/GenBank/DDBJ databases">
        <authorList>
            <person name="Yoon J.-W."/>
        </authorList>
    </citation>
    <scope>NUCLEOTIDE SEQUENCE [LARGE SCALE GENOMIC DNA]</scope>
    <source>
        <strain evidence="1 2">KMU-140</strain>
    </source>
</reference>
<dbReference type="Proteomes" id="UP000635384">
    <property type="component" value="Unassembled WGS sequence"/>
</dbReference>
<evidence type="ECO:0000313" key="2">
    <source>
        <dbReference type="Proteomes" id="UP000635384"/>
    </source>
</evidence>
<accession>A0ABR8KW91</accession>
<protein>
    <submittedName>
        <fullName evidence="1">Uncharacterized protein</fullName>
    </submittedName>
</protein>
<gene>
    <name evidence="1" type="ORF">IB285_10515</name>
</gene>
<keyword evidence="2" id="KW-1185">Reference proteome</keyword>